<comment type="caution">
    <text evidence="1">The sequence shown here is derived from an EMBL/GenBank/DDBJ whole genome shotgun (WGS) entry which is preliminary data.</text>
</comment>
<dbReference type="Proteomes" id="UP000233766">
    <property type="component" value="Unassembled WGS sequence"/>
</dbReference>
<dbReference type="OrthoDB" id="9808766at2"/>
<dbReference type="Pfam" id="PF04402">
    <property type="entry name" value="SIMPL"/>
    <property type="match status" value="1"/>
</dbReference>
<dbReference type="Gene3D" id="3.30.110.170">
    <property type="entry name" value="Protein of unknown function (DUF541), domain 1"/>
    <property type="match status" value="1"/>
</dbReference>
<keyword evidence="2" id="KW-1185">Reference proteome</keyword>
<dbReference type="RefSeq" id="WP_101466676.1">
    <property type="nucleotide sequence ID" value="NZ_PJMW01000002.1"/>
</dbReference>
<dbReference type="AlphaFoldDB" id="A0A2N3VGR9"/>
<proteinExistence type="predicted"/>
<dbReference type="InterPro" id="IPR007497">
    <property type="entry name" value="SIMPL/DUF541"/>
</dbReference>
<sequence length="223" mass="22936">MSKKSWQASTTTFGRGVVRVVPDLIRLTLSVESRAGTVAGAYGRAGDRVSAVVAALRTAGVSDADMATSGLSVRTETVYTDNGRNEIVGYLASTGLSVSLREGTGTDPAETVAAAVNAGGDDVRLGGLTRGIADPAPLLEQARDAAYDDAKAKAEQYATRAGVRLGAVLQITEDTSAPSSRAYDISAEMDSSPMLMARASSPVPVVPGETEVGASVRVTWALD</sequence>
<dbReference type="Gene3D" id="3.30.70.2970">
    <property type="entry name" value="Protein of unknown function (DUF541), domain 2"/>
    <property type="match status" value="1"/>
</dbReference>
<protein>
    <recommendedName>
        <fullName evidence="3">Secreted protein</fullName>
    </recommendedName>
</protein>
<dbReference type="PANTHER" id="PTHR34387:SF1">
    <property type="entry name" value="PERIPLASMIC IMMUNOGENIC PROTEIN"/>
    <property type="match status" value="1"/>
</dbReference>
<evidence type="ECO:0000313" key="1">
    <source>
        <dbReference type="EMBL" id="PKV80821.1"/>
    </source>
</evidence>
<dbReference type="PANTHER" id="PTHR34387">
    <property type="entry name" value="SLR1258 PROTEIN"/>
    <property type="match status" value="1"/>
</dbReference>
<dbReference type="EMBL" id="PJMW01000002">
    <property type="protein sequence ID" value="PKV80821.1"/>
    <property type="molecule type" value="Genomic_DNA"/>
</dbReference>
<evidence type="ECO:0000313" key="2">
    <source>
        <dbReference type="Proteomes" id="UP000233766"/>
    </source>
</evidence>
<organism evidence="1 2">
    <name type="scientific">Nocardia fluminea</name>
    <dbReference type="NCBI Taxonomy" id="134984"/>
    <lineage>
        <taxon>Bacteria</taxon>
        <taxon>Bacillati</taxon>
        <taxon>Actinomycetota</taxon>
        <taxon>Actinomycetes</taxon>
        <taxon>Mycobacteriales</taxon>
        <taxon>Nocardiaceae</taxon>
        <taxon>Nocardia</taxon>
    </lineage>
</organism>
<name>A0A2N3VGR9_9NOCA</name>
<dbReference type="GO" id="GO:0006974">
    <property type="term" value="P:DNA damage response"/>
    <property type="evidence" value="ECO:0007669"/>
    <property type="project" value="TreeGrafter"/>
</dbReference>
<reference evidence="1 2" key="1">
    <citation type="submission" date="2017-12" db="EMBL/GenBank/DDBJ databases">
        <title>Sequencing the genomes of 1000 Actinobacteria strains.</title>
        <authorList>
            <person name="Klenk H.-P."/>
        </authorList>
    </citation>
    <scope>NUCLEOTIDE SEQUENCE [LARGE SCALE GENOMIC DNA]</scope>
    <source>
        <strain evidence="1 2">DSM 44489</strain>
    </source>
</reference>
<evidence type="ECO:0008006" key="3">
    <source>
        <dbReference type="Google" id="ProtNLM"/>
    </source>
</evidence>
<dbReference type="InterPro" id="IPR052022">
    <property type="entry name" value="26kDa_periplasmic_antigen"/>
</dbReference>
<gene>
    <name evidence="1" type="ORF">ATK86_5254</name>
</gene>
<accession>A0A2N3VGR9</accession>